<feature type="region of interest" description="Disordered" evidence="19">
    <location>
        <begin position="380"/>
        <end position="403"/>
    </location>
</feature>
<dbReference type="FunFam" id="3.30.160.60:FF:000123">
    <property type="entry name" value="transcriptional repressor CTCF isoform X1"/>
    <property type="match status" value="1"/>
</dbReference>
<evidence type="ECO:0000256" key="5">
    <source>
        <dbReference type="ARBA" id="ARBA00022737"/>
    </source>
</evidence>
<dbReference type="GO" id="GO:0010557">
    <property type="term" value="P:positive regulation of macromolecule biosynthetic process"/>
    <property type="evidence" value="ECO:0007669"/>
    <property type="project" value="UniProtKB-ARBA"/>
</dbReference>
<dbReference type="FunFam" id="3.30.160.60:FF:000851">
    <property type="entry name" value="Putative transcriptional repressor ctcf"/>
    <property type="match status" value="1"/>
</dbReference>
<feature type="compositionally biased region" description="Acidic residues" evidence="19">
    <location>
        <begin position="1322"/>
        <end position="1332"/>
    </location>
</feature>
<evidence type="ECO:0000256" key="11">
    <source>
        <dbReference type="ARBA" id="ARBA00023163"/>
    </source>
</evidence>
<dbReference type="InterPro" id="IPR031780">
    <property type="entry name" value="FAM65_N"/>
</dbReference>
<dbReference type="Pfam" id="PF15903">
    <property type="entry name" value="PL48"/>
    <property type="match status" value="1"/>
</dbReference>
<dbReference type="SUPFAM" id="SSF57667">
    <property type="entry name" value="beta-beta-alpha zinc fingers"/>
    <property type="match status" value="7"/>
</dbReference>
<feature type="compositionally biased region" description="Acidic residues" evidence="19">
    <location>
        <begin position="447"/>
        <end position="456"/>
    </location>
</feature>
<dbReference type="InterPro" id="IPR011989">
    <property type="entry name" value="ARM-like"/>
</dbReference>
<feature type="compositionally biased region" description="Low complexity" evidence="19">
    <location>
        <begin position="388"/>
        <end position="399"/>
    </location>
</feature>
<dbReference type="InterPro" id="IPR026136">
    <property type="entry name" value="RIPOR3"/>
</dbReference>
<feature type="domain" description="C2H2-type" evidence="20">
    <location>
        <begin position="1584"/>
        <end position="1612"/>
    </location>
</feature>
<feature type="compositionally biased region" description="Basic and acidic residues" evidence="19">
    <location>
        <begin position="579"/>
        <end position="597"/>
    </location>
</feature>
<evidence type="ECO:0000256" key="9">
    <source>
        <dbReference type="ARBA" id="ARBA00023125"/>
    </source>
</evidence>
<evidence type="ECO:0000256" key="14">
    <source>
        <dbReference type="ARBA" id="ARBA00069362"/>
    </source>
</evidence>
<feature type="domain" description="C2H2-type" evidence="20">
    <location>
        <begin position="1642"/>
        <end position="1669"/>
    </location>
</feature>
<keyword evidence="3" id="KW-0678">Repressor</keyword>
<feature type="compositionally biased region" description="Polar residues" evidence="19">
    <location>
        <begin position="434"/>
        <end position="443"/>
    </location>
</feature>
<keyword evidence="6 18" id="KW-0863">Zinc-finger</keyword>
<evidence type="ECO:0000256" key="2">
    <source>
        <dbReference type="ARBA" id="ARBA00005744"/>
    </source>
</evidence>
<comment type="similarity">
    <text evidence="2">Belongs to the RIPOR family.</text>
</comment>
<keyword evidence="10" id="KW-0010">Activator</keyword>
<feature type="region of interest" description="Disordered" evidence="19">
    <location>
        <begin position="570"/>
        <end position="598"/>
    </location>
</feature>
<keyword evidence="12" id="KW-0539">Nucleus</keyword>
<dbReference type="Pfam" id="PF00096">
    <property type="entry name" value="zf-C2H2"/>
    <property type="match status" value="4"/>
</dbReference>
<dbReference type="Gene3D" id="3.30.160.60">
    <property type="entry name" value="Classic Zinc Finger"/>
    <property type="match status" value="9"/>
</dbReference>
<evidence type="ECO:0000256" key="8">
    <source>
        <dbReference type="ARBA" id="ARBA00023015"/>
    </source>
</evidence>
<gene>
    <name evidence="21" type="ORF">Q8A67_011973</name>
</gene>
<feature type="region of interest" description="Disordered" evidence="19">
    <location>
        <begin position="1721"/>
        <end position="1827"/>
    </location>
</feature>
<evidence type="ECO:0000256" key="6">
    <source>
        <dbReference type="ARBA" id="ARBA00022771"/>
    </source>
</evidence>
<evidence type="ECO:0000256" key="13">
    <source>
        <dbReference type="ARBA" id="ARBA00061457"/>
    </source>
</evidence>
<feature type="compositionally biased region" description="Basic residues" evidence="19">
    <location>
        <begin position="1348"/>
        <end position="1358"/>
    </location>
</feature>
<evidence type="ECO:0000256" key="7">
    <source>
        <dbReference type="ARBA" id="ARBA00022833"/>
    </source>
</evidence>
<dbReference type="SMART" id="SM00355">
    <property type="entry name" value="ZnF_C2H2"/>
    <property type="match status" value="11"/>
</dbReference>
<dbReference type="PANTHER" id="PTHR15829:SF1">
    <property type="entry name" value="RHO FAMILY-INTERACTING CELL POLARIZATION REGULATOR 1"/>
    <property type="match status" value="1"/>
</dbReference>
<dbReference type="Proteomes" id="UP001187343">
    <property type="component" value="Unassembled WGS sequence"/>
</dbReference>
<feature type="domain" description="C2H2-type" evidence="20">
    <location>
        <begin position="1469"/>
        <end position="1497"/>
    </location>
</feature>
<evidence type="ECO:0000256" key="18">
    <source>
        <dbReference type="PROSITE-ProRule" id="PRU00042"/>
    </source>
</evidence>
<feature type="region of interest" description="Disordered" evidence="19">
    <location>
        <begin position="428"/>
        <end position="492"/>
    </location>
</feature>
<dbReference type="SUPFAM" id="SSF48371">
    <property type="entry name" value="ARM repeat"/>
    <property type="match status" value="1"/>
</dbReference>
<dbReference type="FunFam" id="3.30.160.60:FF:000283">
    <property type="entry name" value="Putative transcriptional repressor ctcf"/>
    <property type="match status" value="1"/>
</dbReference>
<accession>A0AA88PLI1</accession>
<comment type="subcellular location">
    <subcellularLocation>
        <location evidence="1">Nucleus</location>
    </subcellularLocation>
</comment>
<keyword evidence="11" id="KW-0804">Transcription</keyword>
<dbReference type="GO" id="GO:0008270">
    <property type="term" value="F:zinc ion binding"/>
    <property type="evidence" value="ECO:0007669"/>
    <property type="project" value="UniProtKB-KW"/>
</dbReference>
<feature type="domain" description="C2H2-type" evidence="20">
    <location>
        <begin position="1526"/>
        <end position="1553"/>
    </location>
</feature>
<evidence type="ECO:0000256" key="4">
    <source>
        <dbReference type="ARBA" id="ARBA00022723"/>
    </source>
</evidence>
<organism evidence="21 22">
    <name type="scientific">Cirrhinus molitorella</name>
    <name type="common">mud carp</name>
    <dbReference type="NCBI Taxonomy" id="172907"/>
    <lineage>
        <taxon>Eukaryota</taxon>
        <taxon>Metazoa</taxon>
        <taxon>Chordata</taxon>
        <taxon>Craniata</taxon>
        <taxon>Vertebrata</taxon>
        <taxon>Euteleostomi</taxon>
        <taxon>Actinopterygii</taxon>
        <taxon>Neopterygii</taxon>
        <taxon>Teleostei</taxon>
        <taxon>Ostariophysi</taxon>
        <taxon>Cypriniformes</taxon>
        <taxon>Cyprinidae</taxon>
        <taxon>Labeoninae</taxon>
        <taxon>Labeonini</taxon>
        <taxon>Cirrhinus</taxon>
    </lineage>
</organism>
<dbReference type="GO" id="GO:0005634">
    <property type="term" value="C:nucleus"/>
    <property type="evidence" value="ECO:0007669"/>
    <property type="project" value="UniProtKB-SubCell"/>
</dbReference>
<dbReference type="EMBL" id="JAUYZG010000011">
    <property type="protein sequence ID" value="KAK2894744.1"/>
    <property type="molecule type" value="Genomic_DNA"/>
</dbReference>
<dbReference type="PROSITE" id="PS50157">
    <property type="entry name" value="ZINC_FINGER_C2H2_2"/>
    <property type="match status" value="11"/>
</dbReference>
<feature type="domain" description="C2H2-type" evidence="20">
    <location>
        <begin position="1614"/>
        <end position="1641"/>
    </location>
</feature>
<evidence type="ECO:0000256" key="15">
    <source>
        <dbReference type="ARBA" id="ARBA00077042"/>
    </source>
</evidence>
<dbReference type="PANTHER" id="PTHR15829">
    <property type="entry name" value="PROTEIN KINASE PKN/PRK1, EFFECTOR"/>
    <property type="match status" value="1"/>
</dbReference>
<dbReference type="Gene3D" id="1.25.10.10">
    <property type="entry name" value="Leucine-rich Repeat Variant"/>
    <property type="match status" value="1"/>
</dbReference>
<feature type="compositionally biased region" description="Polar residues" evidence="19">
    <location>
        <begin position="337"/>
        <end position="360"/>
    </location>
</feature>
<feature type="region of interest" description="Disordered" evidence="19">
    <location>
        <begin position="334"/>
        <end position="366"/>
    </location>
</feature>
<comment type="caution">
    <text evidence="21">The sequence shown here is derived from an EMBL/GenBank/DDBJ whole genome shotgun (WGS) entry which is preliminary data.</text>
</comment>
<dbReference type="InterPro" id="IPR013087">
    <property type="entry name" value="Znf_C2H2_type"/>
</dbReference>
<feature type="compositionally biased region" description="Low complexity" evidence="19">
    <location>
        <begin position="1811"/>
        <end position="1827"/>
    </location>
</feature>
<dbReference type="FunFam" id="3.30.160.60:FF:000420">
    <property type="entry name" value="Putative transcriptional repressor ctcf"/>
    <property type="match status" value="1"/>
</dbReference>
<feature type="compositionally biased region" description="Pro residues" evidence="19">
    <location>
        <begin position="1791"/>
        <end position="1801"/>
    </location>
</feature>
<proteinExistence type="inferred from homology"/>
<evidence type="ECO:0000259" key="20">
    <source>
        <dbReference type="PROSITE" id="PS50157"/>
    </source>
</evidence>
<dbReference type="FunFam" id="3.30.160.60:FF:000373">
    <property type="entry name" value="Putative transcriptional repressor ctcf"/>
    <property type="match status" value="1"/>
</dbReference>
<keyword evidence="5" id="KW-0677">Repeat</keyword>
<comment type="similarity">
    <text evidence="13">Belongs to the CTCF zinc-finger protein family.</text>
</comment>
<keyword evidence="8" id="KW-0805">Transcription regulation</keyword>
<evidence type="ECO:0000313" key="21">
    <source>
        <dbReference type="EMBL" id="KAK2894744.1"/>
    </source>
</evidence>
<name>A0AA88PLI1_9TELE</name>
<feature type="domain" description="C2H2-type" evidence="20">
    <location>
        <begin position="1670"/>
        <end position="1693"/>
    </location>
</feature>
<feature type="region of interest" description="Disordered" evidence="19">
    <location>
        <begin position="1309"/>
        <end position="1359"/>
    </location>
</feature>
<reference evidence="21" key="1">
    <citation type="submission" date="2023-08" db="EMBL/GenBank/DDBJ databases">
        <title>Chromosome-level Genome Assembly of mud carp (Cirrhinus molitorella).</title>
        <authorList>
            <person name="Liu H."/>
        </authorList>
    </citation>
    <scope>NUCLEOTIDE SEQUENCE</scope>
    <source>
        <strain evidence="21">Prfri</strain>
        <tissue evidence="21">Muscle</tissue>
    </source>
</reference>
<feature type="compositionally biased region" description="Basic residues" evidence="19">
    <location>
        <begin position="1739"/>
        <end position="1750"/>
    </location>
</feature>
<dbReference type="InterPro" id="IPR016024">
    <property type="entry name" value="ARM-type_fold"/>
</dbReference>
<evidence type="ECO:0000256" key="19">
    <source>
        <dbReference type="SAM" id="MobiDB-lite"/>
    </source>
</evidence>
<feature type="compositionally biased region" description="Basic and acidic residues" evidence="19">
    <location>
        <begin position="732"/>
        <end position="745"/>
    </location>
</feature>
<feature type="compositionally biased region" description="Acidic residues" evidence="19">
    <location>
        <begin position="1754"/>
        <end position="1785"/>
    </location>
</feature>
<dbReference type="GO" id="GO:0006355">
    <property type="term" value="P:regulation of DNA-templated transcription"/>
    <property type="evidence" value="ECO:0007669"/>
    <property type="project" value="UniProtKB-ARBA"/>
</dbReference>
<dbReference type="FunFam" id="3.30.160.60:FF:000222">
    <property type="entry name" value="Putative transcriptional repressor ctcf"/>
    <property type="match status" value="1"/>
</dbReference>
<feature type="domain" description="C2H2-type" evidence="20">
    <location>
        <begin position="1702"/>
        <end position="1733"/>
    </location>
</feature>
<feature type="compositionally biased region" description="Acidic residues" evidence="19">
    <location>
        <begin position="721"/>
        <end position="731"/>
    </location>
</feature>
<feature type="domain" description="C2H2-type" evidence="20">
    <location>
        <begin position="1554"/>
        <end position="1582"/>
    </location>
</feature>
<protein>
    <recommendedName>
        <fullName evidence="14">Transcriptional repressor CTCF</fullName>
    </recommendedName>
    <alternativeName>
        <fullName evidence="15">11-zinc finger protein</fullName>
    </alternativeName>
    <alternativeName>
        <fullName evidence="16">CCCTC-binding factor</fullName>
    </alternativeName>
    <alternativeName>
        <fullName evidence="17">CTCFL paralog</fullName>
    </alternativeName>
</protein>
<dbReference type="GO" id="GO:0003677">
    <property type="term" value="F:DNA binding"/>
    <property type="evidence" value="ECO:0007669"/>
    <property type="project" value="UniProtKB-KW"/>
</dbReference>
<evidence type="ECO:0000256" key="1">
    <source>
        <dbReference type="ARBA" id="ARBA00004123"/>
    </source>
</evidence>
<evidence type="ECO:0000256" key="10">
    <source>
        <dbReference type="ARBA" id="ARBA00023159"/>
    </source>
</evidence>
<keyword evidence="22" id="KW-1185">Reference proteome</keyword>
<evidence type="ECO:0000313" key="22">
    <source>
        <dbReference type="Proteomes" id="UP001187343"/>
    </source>
</evidence>
<dbReference type="PROSITE" id="PS00028">
    <property type="entry name" value="ZINC_FINGER_C2H2_1"/>
    <property type="match status" value="8"/>
</dbReference>
<keyword evidence="7" id="KW-0862">Zinc</keyword>
<feature type="domain" description="C2H2-type" evidence="20">
    <location>
        <begin position="1498"/>
        <end position="1525"/>
    </location>
</feature>
<feature type="region of interest" description="Disordered" evidence="19">
    <location>
        <begin position="716"/>
        <end position="758"/>
    </location>
</feature>
<evidence type="ECO:0000256" key="3">
    <source>
        <dbReference type="ARBA" id="ARBA00022491"/>
    </source>
</evidence>
<evidence type="ECO:0000256" key="16">
    <source>
        <dbReference type="ARBA" id="ARBA00079129"/>
    </source>
</evidence>
<evidence type="ECO:0000256" key="12">
    <source>
        <dbReference type="ARBA" id="ARBA00023242"/>
    </source>
</evidence>
<evidence type="ECO:0000256" key="17">
    <source>
        <dbReference type="ARBA" id="ARBA00080637"/>
    </source>
</evidence>
<keyword evidence="4" id="KW-0479">Metal-binding</keyword>
<sequence>MYSGYGGSPSKAVSTMSLSVRPTRRVVARSITRSQSFAGVNSYDKSFRNLSVFSTPACVRKTPSRASRMFTLSTKSPPPKVPQPERLDEVYEALKRGLQSYLQVHQMELDSLSRQMKESKRNSRLGFLYELDKQVKVIERFMRRLEFHLSKIDELYEAYCMQRRLRDGADKMVKAYTASPGSREARESLSEANKSFKEYTENMCMLESELENQLGEFHVKMKGLAGFARLCAGDQYEIFMKYGRQRWKLRGRIEINGKQVWDSEEMVFLPLITEFLSIKVTELKSLANHVVVGSVSCETKDLFAALPQTVAVDINDLGTIKLSLEVTWNPFDKDDQSSSASTVNKAPTVNKRFSTYNQSPPDTPSLREQAFYNMLRRQEEMENGTAWSNSSESSDDSSSPQLSLGMRHAHKNLVQPEVQAAPPAIEISFAPRESATSTPTRLANQKEEDEEEEEEEDLKKPTASITVTTEAPVKQEVPNGHPRYSRSLSHISENSADGVLTDRLAGESMEANEVTSAVSSVFVSDIAMDMPHRAEPCFVIPDTQEICPIPDPSTSEPSCPAEPLNCSESCSPAETTACDSEKDTELTSKPTCGDKDSLPIANALSQQMDTEAPRTDSPHETHLTKTQTEDLLAEKSGSLVDTRPVGGLEGQSEDSGLEEALGAVLSSLDDYRGQFPELQVLEQELKQLEEVLTVRSRSRSSSVSLTVETALGSFDFLNTSDLEEEEEEEDGERQSGTDSAEERPAAVESAGEDEGCEARCWDTPSGPFSTGCPTLDQTLLVHLKNCSSQLLRLGTFGPLRCGEMYALDRLLREARVLELIRWVVKDSRGEVIQPEEVVPQLDQCQGAVLLWRQCTDGCSVYNTSTEAFLQALSDTYASRLPERGAGFTDAVFLRLLERILERKLPRRAGGASKETLTLFQFWSYLEADGVNDLDTHIPELAEEVWLVQSLQSGDQDVLVKSLKKPPECSLKREGLRAVSLLLRDPRGKVCSAASSLLRSLADQTRHRERALVSCLELLEDESVETRVCGCKALACLKAKESIEQLVYLCRTDKEDVRDAAKQALLVLGEEGKMAHRHLESSQDGMSRLFAPGSMARRTNPGLSVEFNARVNHQTQVLPMEGGPTEAVVEDAGDAFKAKECKTYQRRREDEEVGAELLQAAGLEQAQVEGEPVVEAVNSSVQMMVMDTLDPALLQMKTEVMEAAVGAPVGVAGAAHEATVTTVDDTQIITLQVVNMEEQQLGLGELQLVQVPVSAVPVTAATVEELQGTLVDATAMPKDGEPVICHTLPLPEGFQVVKVGANGEVETVEQDELQAQEDQPPQQEEEDMTEVQNEDPAWSKDPDYTPPVKKAKKTKKSKLRYNTEGDKDMDVSVYDFEEEQQEGLLSEVNAEKVVGNMKPPKPTKIKKKGVKKTFQCELCSYTCPRRSNLDRHMKSHTDERPHKCHLCGRAFRTVTLLRNHLNTHTGTRPHKCTDCDMAFVTSGELVRHRRYKHTHEKPFKCSMCDYASVEVSKLKRHIRSHTGERPFQCSLCSYASRDTYKLKRHMRTHSGEKPYECYICHARFTQSGTMKMHILQKHTENVAKFHCPHCDTVIARKSDLGVHLRKQHSYIEQGRKCRYCDAVFHERYALIQHQKSHKNEKRFKCDQCDYACRQERHMVMHKRTHTGEKPYACSQCEKTFRQKQLLDMHFRRYHDPNFVPTSFVCTKCGKTFTRRNTMARHADNCTGMDSGEGENGAPGKRGRGRKKKMRSRKDDEEDSDDHGEPDLDDIDEEEEDLLDDDDDQMDVEQAPPIVPIPAPAEPPVKRKRGRPPKNAAKASPTKSVAKTTTAAAIIQVEDESTGAIENIIVKKEPEGADAAAAAQPVVEEVEAVEAGVETVQLAVPEAAPNGDLTPEMILSMMDR</sequence>
<keyword evidence="9" id="KW-0238">DNA-binding</keyword>
<dbReference type="InterPro" id="IPR036236">
    <property type="entry name" value="Znf_C2H2_sf"/>
</dbReference>
<feature type="domain" description="C2H2-type" evidence="20">
    <location>
        <begin position="1441"/>
        <end position="1468"/>
    </location>
</feature>
<feature type="domain" description="C2H2-type" evidence="20">
    <location>
        <begin position="1413"/>
        <end position="1440"/>
    </location>
</feature>
<dbReference type="FunFam" id="3.30.160.60:FF:000049">
    <property type="entry name" value="transcriptional repressor CTCF isoform X1"/>
    <property type="match status" value="2"/>
</dbReference>